<dbReference type="RefSeq" id="XP_024586152.1">
    <property type="nucleotide sequence ID" value="XM_024721010.1"/>
</dbReference>
<dbReference type="EMBL" id="CCYD01003092">
    <property type="protein sequence ID" value="CEG49783.1"/>
    <property type="molecule type" value="Genomic_DNA"/>
</dbReference>
<protein>
    <submittedName>
        <fullName evidence="1">Uncharacterized protein</fullName>
    </submittedName>
</protein>
<reference evidence="2" key="1">
    <citation type="submission" date="2014-09" db="EMBL/GenBank/DDBJ databases">
        <authorList>
            <person name="Sharma Rahul"/>
            <person name="Thines Marco"/>
        </authorList>
    </citation>
    <scope>NUCLEOTIDE SEQUENCE [LARGE SCALE GENOMIC DNA]</scope>
</reference>
<proteinExistence type="predicted"/>
<accession>A0A0P1B5R3</accession>
<dbReference type="GeneID" id="36402584"/>
<organism evidence="1 2">
    <name type="scientific">Plasmopara halstedii</name>
    <name type="common">Downy mildew of sunflower</name>
    <dbReference type="NCBI Taxonomy" id="4781"/>
    <lineage>
        <taxon>Eukaryota</taxon>
        <taxon>Sar</taxon>
        <taxon>Stramenopiles</taxon>
        <taxon>Oomycota</taxon>
        <taxon>Peronosporomycetes</taxon>
        <taxon>Peronosporales</taxon>
        <taxon>Peronosporaceae</taxon>
        <taxon>Plasmopara</taxon>
    </lineage>
</organism>
<dbReference type="AlphaFoldDB" id="A0A0P1B5R3"/>
<evidence type="ECO:0000313" key="2">
    <source>
        <dbReference type="Proteomes" id="UP000054928"/>
    </source>
</evidence>
<dbReference type="Proteomes" id="UP000054928">
    <property type="component" value="Unassembled WGS sequence"/>
</dbReference>
<sequence>MEGLAESTAELSLKQDDAKVYFELNRNPSNQYDTSGSLNMTVVAKKARDQMKIYSNELKKKEVWEKRF</sequence>
<name>A0A0P1B5R3_PLAHL</name>
<evidence type="ECO:0000313" key="1">
    <source>
        <dbReference type="EMBL" id="CEG49783.1"/>
    </source>
</evidence>
<keyword evidence="2" id="KW-1185">Reference proteome</keyword>